<evidence type="ECO:0000313" key="1">
    <source>
        <dbReference type="EMBL" id="RCW45761.1"/>
    </source>
</evidence>
<gene>
    <name evidence="1" type="ORF">DFQ14_10262</name>
</gene>
<keyword evidence="2" id="KW-1185">Reference proteome</keyword>
<proteinExistence type="predicted"/>
<name>A0A368VZJ0_9ACTN</name>
<dbReference type="Proteomes" id="UP000253495">
    <property type="component" value="Unassembled WGS sequence"/>
</dbReference>
<evidence type="ECO:0000313" key="2">
    <source>
        <dbReference type="Proteomes" id="UP000253495"/>
    </source>
</evidence>
<sequence length="33" mass="3662">MKVLWLSAHPVLRDHLVPGQTGSGVHVKRGETR</sequence>
<accession>A0A368VZJ0</accession>
<dbReference type="AlphaFoldDB" id="A0A368VZJ0"/>
<comment type="caution">
    <text evidence="1">The sequence shown here is derived from an EMBL/GenBank/DDBJ whole genome shotgun (WGS) entry which is preliminary data.</text>
</comment>
<organism evidence="1 2">
    <name type="scientific">Halopolyspora algeriensis</name>
    <dbReference type="NCBI Taxonomy" id="1500506"/>
    <lineage>
        <taxon>Bacteria</taxon>
        <taxon>Bacillati</taxon>
        <taxon>Actinomycetota</taxon>
        <taxon>Actinomycetes</taxon>
        <taxon>Actinomycetes incertae sedis</taxon>
        <taxon>Halopolyspora</taxon>
    </lineage>
</organism>
<reference evidence="1 2" key="1">
    <citation type="submission" date="2018-07" db="EMBL/GenBank/DDBJ databases">
        <title>Genomic Encyclopedia of Type Strains, Phase III (KMG-III): the genomes of soil and plant-associated and newly described type strains.</title>
        <authorList>
            <person name="Whitman W."/>
        </authorList>
    </citation>
    <scope>NUCLEOTIDE SEQUENCE [LARGE SCALE GENOMIC DNA]</scope>
    <source>
        <strain evidence="1 2">CECT 8575</strain>
    </source>
</reference>
<dbReference type="EMBL" id="QPJC01000002">
    <property type="protein sequence ID" value="RCW45761.1"/>
    <property type="molecule type" value="Genomic_DNA"/>
</dbReference>
<protein>
    <submittedName>
        <fullName evidence="1">Uncharacterized protein</fullName>
    </submittedName>
</protein>